<gene>
    <name evidence="3" type="primary">pabA</name>
    <name evidence="3" type="ORF">Atai01_42120</name>
</gene>
<dbReference type="NCBIfam" id="NF005849">
    <property type="entry name" value="PRK07765.1"/>
    <property type="match status" value="1"/>
</dbReference>
<protein>
    <submittedName>
        <fullName evidence="3">Aminodeoxychorismate/anthranilate synthase component II</fullName>
    </submittedName>
</protein>
<dbReference type="GO" id="GO:0004049">
    <property type="term" value="F:anthranilate synthase activity"/>
    <property type="evidence" value="ECO:0007669"/>
    <property type="project" value="TreeGrafter"/>
</dbReference>
<name>A0A9W6R1I7_9PSEU</name>
<dbReference type="PRINTS" id="PR00097">
    <property type="entry name" value="ANTSNTHASEII"/>
</dbReference>
<proteinExistence type="predicted"/>
<dbReference type="GO" id="GO:0005829">
    <property type="term" value="C:cytosol"/>
    <property type="evidence" value="ECO:0007669"/>
    <property type="project" value="TreeGrafter"/>
</dbReference>
<evidence type="ECO:0000313" key="4">
    <source>
        <dbReference type="Proteomes" id="UP001165136"/>
    </source>
</evidence>
<comment type="caution">
    <text evidence="3">The sequence shown here is derived from an EMBL/GenBank/DDBJ whole genome shotgun (WGS) entry which is preliminary data.</text>
</comment>
<dbReference type="EMBL" id="BSTI01000008">
    <property type="protein sequence ID" value="GLY67593.1"/>
    <property type="molecule type" value="Genomic_DNA"/>
</dbReference>
<evidence type="ECO:0000259" key="2">
    <source>
        <dbReference type="Pfam" id="PF00117"/>
    </source>
</evidence>
<dbReference type="InterPro" id="IPR006221">
    <property type="entry name" value="TrpG/PapA_dom"/>
</dbReference>
<dbReference type="PANTHER" id="PTHR43418">
    <property type="entry name" value="MULTIFUNCTIONAL TRYPTOPHAN BIOSYNTHESIS PROTEIN-RELATED"/>
    <property type="match status" value="1"/>
</dbReference>
<dbReference type="PROSITE" id="PS51273">
    <property type="entry name" value="GATASE_TYPE_1"/>
    <property type="match status" value="1"/>
</dbReference>
<dbReference type="InterPro" id="IPR029062">
    <property type="entry name" value="Class_I_gatase-like"/>
</dbReference>
<dbReference type="PANTHER" id="PTHR43418:SF4">
    <property type="entry name" value="MULTIFUNCTIONAL TRYPTOPHAN BIOSYNTHESIS PROTEIN"/>
    <property type="match status" value="1"/>
</dbReference>
<dbReference type="CDD" id="cd01743">
    <property type="entry name" value="GATase1_Anthranilate_Synthase"/>
    <property type="match status" value="1"/>
</dbReference>
<dbReference type="GO" id="GO:0000162">
    <property type="term" value="P:L-tryptophan biosynthetic process"/>
    <property type="evidence" value="ECO:0007669"/>
    <property type="project" value="TreeGrafter"/>
</dbReference>
<dbReference type="InterPro" id="IPR017926">
    <property type="entry name" value="GATASE"/>
</dbReference>
<feature type="domain" description="Glutamine amidotransferase" evidence="2">
    <location>
        <begin position="9"/>
        <end position="190"/>
    </location>
</feature>
<dbReference type="FunFam" id="3.40.50.880:FF:000003">
    <property type="entry name" value="Anthranilate synthase component II"/>
    <property type="match status" value="1"/>
</dbReference>
<organism evidence="3 4">
    <name type="scientific">Amycolatopsis taiwanensis</name>
    <dbReference type="NCBI Taxonomy" id="342230"/>
    <lineage>
        <taxon>Bacteria</taxon>
        <taxon>Bacillati</taxon>
        <taxon>Actinomycetota</taxon>
        <taxon>Actinomycetes</taxon>
        <taxon>Pseudonocardiales</taxon>
        <taxon>Pseudonocardiaceae</taxon>
        <taxon>Amycolatopsis</taxon>
    </lineage>
</organism>
<dbReference type="SUPFAM" id="SSF52317">
    <property type="entry name" value="Class I glutamine amidotransferase-like"/>
    <property type="match status" value="1"/>
</dbReference>
<dbReference type="AlphaFoldDB" id="A0A9W6R1I7"/>
<dbReference type="Pfam" id="PF00117">
    <property type="entry name" value="GATase"/>
    <property type="match status" value="1"/>
</dbReference>
<sequence>MPMRPMRVLVVDNYDSFVYNLVQYLAQLGADCTVWRNDVVEMARVAEFDGVLVSPGPGTPERAGRSIEVVRRCAETRTPLLGVCLGHQAIGVAWGATVDRAPELLHGKTSQVRHDGGGVLAGLPDPFTATRYHSLTVLPETIPAEFEVTARTESGVVMGLRHRELPVEGVQFHPESVLTQGGHRMLANWMTGAGHPVEGSTVDSLEREIAMLQKAAAA</sequence>
<dbReference type="PRINTS" id="PR00096">
    <property type="entry name" value="GATASE"/>
</dbReference>
<dbReference type="NCBIfam" id="TIGR00566">
    <property type="entry name" value="trpG_papA"/>
    <property type="match status" value="1"/>
</dbReference>
<dbReference type="Proteomes" id="UP001165136">
    <property type="component" value="Unassembled WGS sequence"/>
</dbReference>
<dbReference type="PRINTS" id="PR00099">
    <property type="entry name" value="CPSGATASE"/>
</dbReference>
<dbReference type="Gene3D" id="3.40.50.880">
    <property type="match status" value="1"/>
</dbReference>
<reference evidence="3" key="1">
    <citation type="submission" date="2023-03" db="EMBL/GenBank/DDBJ databases">
        <title>Amycolatopsis taiwanensis NBRC 103393.</title>
        <authorList>
            <person name="Ichikawa N."/>
            <person name="Sato H."/>
            <person name="Tonouchi N."/>
        </authorList>
    </citation>
    <scope>NUCLEOTIDE SEQUENCE</scope>
    <source>
        <strain evidence="3">NBRC 103393</strain>
    </source>
</reference>
<dbReference type="InterPro" id="IPR050472">
    <property type="entry name" value="Anth_synth/Amidotransfase"/>
</dbReference>
<keyword evidence="1" id="KW-0315">Glutamine amidotransferase</keyword>
<keyword evidence="4" id="KW-1185">Reference proteome</keyword>
<evidence type="ECO:0000256" key="1">
    <source>
        <dbReference type="ARBA" id="ARBA00022962"/>
    </source>
</evidence>
<accession>A0A9W6R1I7</accession>
<evidence type="ECO:0000313" key="3">
    <source>
        <dbReference type="EMBL" id="GLY67593.1"/>
    </source>
</evidence>